<accession>A0A343UTE3</accession>
<comment type="subcellular location">
    <subcellularLocation>
        <location evidence="2 18">Mitochondrion inner membrane</location>
        <topology evidence="2 18">Multi-pass membrane protein</topology>
    </subcellularLocation>
</comment>
<comment type="function">
    <text evidence="1">Core subunit of the mitochondrial membrane respiratory chain NADH dehydrogenase (Complex I) that is believed to belong to the minimal assembly required for catalysis. Complex I functions in the transfer of electrons from NADH to the respiratory chain. The immediate electron acceptor for the enzyme is believed to be ubiquinone.</text>
</comment>
<evidence type="ECO:0000256" key="11">
    <source>
        <dbReference type="ARBA" id="ARBA00022982"/>
    </source>
</evidence>
<keyword evidence="11 18" id="KW-0249">Electron transport</keyword>
<dbReference type="GO" id="GO:0008137">
    <property type="term" value="F:NADH dehydrogenase (ubiquinone) activity"/>
    <property type="evidence" value="ECO:0007669"/>
    <property type="project" value="UniProtKB-EC"/>
</dbReference>
<keyword evidence="15 18" id="KW-0496">Mitochondrion</keyword>
<keyword evidence="8 18" id="KW-0812">Transmembrane</keyword>
<evidence type="ECO:0000256" key="12">
    <source>
        <dbReference type="ARBA" id="ARBA00022989"/>
    </source>
</evidence>
<keyword evidence="10 18" id="KW-1278">Translocase</keyword>
<evidence type="ECO:0000256" key="9">
    <source>
        <dbReference type="ARBA" id="ARBA00022792"/>
    </source>
</evidence>
<dbReference type="PRINTS" id="PR01436">
    <property type="entry name" value="NADHDHGNASE2"/>
</dbReference>
<dbReference type="PANTHER" id="PTHR46552:SF1">
    <property type="entry name" value="NADH-UBIQUINONE OXIDOREDUCTASE CHAIN 2"/>
    <property type="match status" value="1"/>
</dbReference>
<sequence length="332" mass="38461">MLIMIPSFIYIFFIFIGTWISISSVSMFGMWLGLEFNLMAFLPMIINLENNKKSSEAAIKYFLIQAIASLMVLMSFLIYFFLSNFFIFSLPNLILTISLSMKLGMAPFYLWFPEVMEGLNWINALILLTWQKISPLVILSLFFNFKLLIFLSLLSALVGAIMGLNQTSLRKIMTFSSIAHLGWMTSIISFDSNLWLLYFMVYSFTSFIMVLAFIMFNINYFSQIAMMKSTKKKMIIFINMLSLGGIPPLLGFFPKLMAFSILKSSIPILMLLITSSLITLYFYMRICFSTFTLYNQTKLWNYKEIHKKKITSLSILSFMTLVGMIPMSVWFF</sequence>
<protein>
    <recommendedName>
        <fullName evidence="5 18">NADH-ubiquinone oxidoreductase chain 2</fullName>
        <ecNumber evidence="4 18">7.1.1.2</ecNumber>
    </recommendedName>
</protein>
<keyword evidence="6" id="KW-0813">Transport</keyword>
<evidence type="ECO:0000256" key="1">
    <source>
        <dbReference type="ARBA" id="ARBA00003257"/>
    </source>
</evidence>
<keyword evidence="7 18" id="KW-0679">Respiratory chain</keyword>
<feature type="transmembrane region" description="Helical" evidence="18">
    <location>
        <begin position="265"/>
        <end position="284"/>
    </location>
</feature>
<evidence type="ECO:0000256" key="6">
    <source>
        <dbReference type="ARBA" id="ARBA00022448"/>
    </source>
</evidence>
<evidence type="ECO:0000256" key="17">
    <source>
        <dbReference type="ARBA" id="ARBA00049551"/>
    </source>
</evidence>
<evidence type="ECO:0000256" key="15">
    <source>
        <dbReference type="ARBA" id="ARBA00023128"/>
    </source>
</evidence>
<gene>
    <name evidence="20" type="primary">ND2</name>
</gene>
<keyword evidence="13 18" id="KW-0520">NAD</keyword>
<reference evidence="20" key="1">
    <citation type="journal article" date="2017" name="Mitochondrial DNA Part B Resour">
        <title>Complete mitochondrial genome of the deep-sea asymmetrical barnacle Altiverruca navicula (Cirripedia, Thoracica, Verrucumorpha).</title>
        <authorList>
            <person name="Kim S.-J."/>
            <person name="Lee W.-K."/>
            <person name="Hou B.K."/>
            <person name="Chan B.K.K."/>
            <person name="Ju S.-J."/>
        </authorList>
    </citation>
    <scope>NUCLEOTIDE SEQUENCE</scope>
</reference>
<evidence type="ECO:0000256" key="2">
    <source>
        <dbReference type="ARBA" id="ARBA00004448"/>
    </source>
</evidence>
<dbReference type="InterPro" id="IPR003917">
    <property type="entry name" value="NADH_UbQ_OxRdtase_chain2"/>
</dbReference>
<keyword evidence="14 18" id="KW-0830">Ubiquinone</keyword>
<keyword evidence="16 18" id="KW-0472">Membrane</keyword>
<dbReference type="AlphaFoldDB" id="A0A343UTE3"/>
<comment type="catalytic activity">
    <reaction evidence="17 18">
        <text>a ubiquinone + NADH + 5 H(+)(in) = a ubiquinol + NAD(+) + 4 H(+)(out)</text>
        <dbReference type="Rhea" id="RHEA:29091"/>
        <dbReference type="Rhea" id="RHEA-COMP:9565"/>
        <dbReference type="Rhea" id="RHEA-COMP:9566"/>
        <dbReference type="ChEBI" id="CHEBI:15378"/>
        <dbReference type="ChEBI" id="CHEBI:16389"/>
        <dbReference type="ChEBI" id="CHEBI:17976"/>
        <dbReference type="ChEBI" id="CHEBI:57540"/>
        <dbReference type="ChEBI" id="CHEBI:57945"/>
        <dbReference type="EC" id="7.1.1.2"/>
    </reaction>
</comment>
<dbReference type="Pfam" id="PF00361">
    <property type="entry name" value="Proton_antipo_M"/>
    <property type="match status" value="1"/>
</dbReference>
<dbReference type="InterPro" id="IPR001750">
    <property type="entry name" value="ND/Mrp_TM"/>
</dbReference>
<feature type="transmembrane region" description="Helical" evidence="18">
    <location>
        <begin position="7"/>
        <end position="22"/>
    </location>
</feature>
<feature type="transmembrane region" description="Helical" evidence="18">
    <location>
        <begin position="196"/>
        <end position="222"/>
    </location>
</feature>
<comment type="function">
    <text evidence="18">Core subunit of the mitochondrial membrane respiratory chain NADH dehydrogenase (Complex I) which catalyzes electron transfer from NADH through the respiratory chain, using ubiquinone as an electron acceptor. Essential for the catalytic activity and assembly of complex I.</text>
</comment>
<name>A0A343UTE3_9CRUS</name>
<feature type="transmembrane region" description="Helical" evidence="18">
    <location>
        <begin position="234"/>
        <end position="253"/>
    </location>
</feature>
<dbReference type="GO" id="GO:0006120">
    <property type="term" value="P:mitochondrial electron transport, NADH to ubiquinone"/>
    <property type="evidence" value="ECO:0007669"/>
    <property type="project" value="InterPro"/>
</dbReference>
<evidence type="ECO:0000256" key="10">
    <source>
        <dbReference type="ARBA" id="ARBA00022967"/>
    </source>
</evidence>
<proteinExistence type="inferred from homology"/>
<evidence type="ECO:0000259" key="19">
    <source>
        <dbReference type="Pfam" id="PF00361"/>
    </source>
</evidence>
<evidence type="ECO:0000256" key="7">
    <source>
        <dbReference type="ARBA" id="ARBA00022660"/>
    </source>
</evidence>
<dbReference type="PANTHER" id="PTHR46552">
    <property type="entry name" value="NADH-UBIQUINONE OXIDOREDUCTASE CHAIN 2"/>
    <property type="match status" value="1"/>
</dbReference>
<feature type="transmembrane region" description="Helical" evidence="18">
    <location>
        <begin position="93"/>
        <end position="112"/>
    </location>
</feature>
<feature type="domain" description="NADH:quinone oxidoreductase/Mrp antiporter transmembrane" evidence="19">
    <location>
        <begin position="26"/>
        <end position="279"/>
    </location>
</feature>
<dbReference type="GeneID" id="36280103"/>
<dbReference type="EC" id="7.1.1.2" evidence="4 18"/>
<feature type="transmembrane region" description="Helical" evidence="18">
    <location>
        <begin position="148"/>
        <end position="165"/>
    </location>
</feature>
<comment type="similarity">
    <text evidence="3 18">Belongs to the complex I subunit 2 family.</text>
</comment>
<evidence type="ECO:0000256" key="8">
    <source>
        <dbReference type="ARBA" id="ARBA00022692"/>
    </source>
</evidence>
<feature type="transmembrane region" description="Helical" evidence="18">
    <location>
        <begin position="172"/>
        <end position="190"/>
    </location>
</feature>
<feature type="transmembrane region" description="Helical" evidence="18">
    <location>
        <begin position="310"/>
        <end position="331"/>
    </location>
</feature>
<evidence type="ECO:0000313" key="20">
    <source>
        <dbReference type="EMBL" id="AVI15451.1"/>
    </source>
</evidence>
<dbReference type="EMBL" id="MG252956">
    <property type="protein sequence ID" value="AVI15451.1"/>
    <property type="molecule type" value="Genomic_DNA"/>
</dbReference>
<dbReference type="GO" id="GO:0005743">
    <property type="term" value="C:mitochondrial inner membrane"/>
    <property type="evidence" value="ECO:0007669"/>
    <property type="project" value="UniProtKB-SubCell"/>
</dbReference>
<evidence type="ECO:0000256" key="5">
    <source>
        <dbReference type="ARBA" id="ARBA00021008"/>
    </source>
</evidence>
<evidence type="ECO:0000256" key="16">
    <source>
        <dbReference type="ARBA" id="ARBA00023136"/>
    </source>
</evidence>
<evidence type="ECO:0000256" key="3">
    <source>
        <dbReference type="ARBA" id="ARBA00007012"/>
    </source>
</evidence>
<keyword evidence="12 18" id="KW-1133">Transmembrane helix</keyword>
<organism evidence="20">
    <name type="scientific">Altiverruca navicula</name>
    <dbReference type="NCBI Taxonomy" id="2099647"/>
    <lineage>
        <taxon>Eukaryota</taxon>
        <taxon>Metazoa</taxon>
        <taxon>Ecdysozoa</taxon>
        <taxon>Arthropoda</taxon>
        <taxon>Crustacea</taxon>
        <taxon>Multicrustacea</taxon>
        <taxon>Cirripedia</taxon>
        <taxon>Thoracica</taxon>
        <taxon>Thoracicalcarea</taxon>
        <taxon>Verrucomorpha</taxon>
        <taxon>Verrucidae</taxon>
        <taxon>Altiverruca</taxon>
    </lineage>
</organism>
<evidence type="ECO:0000256" key="14">
    <source>
        <dbReference type="ARBA" id="ARBA00023075"/>
    </source>
</evidence>
<evidence type="ECO:0000256" key="13">
    <source>
        <dbReference type="ARBA" id="ARBA00023027"/>
    </source>
</evidence>
<dbReference type="RefSeq" id="YP_009471694.1">
    <property type="nucleotide sequence ID" value="NC_037244.1"/>
</dbReference>
<feature type="transmembrane region" description="Helical" evidence="18">
    <location>
        <begin position="58"/>
        <end position="81"/>
    </location>
</feature>
<geneLocation type="mitochondrion" evidence="20"/>
<evidence type="ECO:0000256" key="4">
    <source>
        <dbReference type="ARBA" id="ARBA00012944"/>
    </source>
</evidence>
<dbReference type="InterPro" id="IPR050175">
    <property type="entry name" value="Complex_I_Subunit_2"/>
</dbReference>
<dbReference type="CTD" id="4536"/>
<keyword evidence="9 18" id="KW-0999">Mitochondrion inner membrane</keyword>
<evidence type="ECO:0000256" key="18">
    <source>
        <dbReference type="RuleBase" id="RU003403"/>
    </source>
</evidence>